<sequence>MDPNNSDGVGWPNNFMNPFGYPSYHQGQGFGYEYQDPGYLQYDEGNQDGDGEEDFYMDDEPEDPLQPTIETNSLPATGTSTPKPETVRGASTPTAKTRTKDIEAENKLAALRARLIATRNSTPGRDHRAETSPKEKVLEAPKMEQRHTIVRVAGDEQRPTTSSIQTANNKNNVQKAVVMDITRAQPDMPADSERSKQTTGIDELLREGQAAAEATAKEQNMQDLRKPSPPTIAGASEQLEPKKQPTQAYKRPVAQLPYKSSESSELDEIDEKPAKDSSQAQTKKVDVPQQGGAKASTSGPHLSHPQSSERKDFIANNKISNGRAQRMGSPSKQTNQTKEPDQTVYKECEERAVKPVALNSKPPAPNIHDRTKGQLTQSQDQVSQGGRPTRQPADAQRSNADTSRTEPRQQPADSQEQAEMPHQRAHPKPANVQGQNQKSHHVENQQSPIDAKALVIRNPVQSSSNSTALQSKHFNDLDEWLEVTNYHDEAYRHRVVQRHKARKELEIQRAKLEQEEGEDKAYLAHTTTKIAHEAVTTTPATASEVLMMITSLTHNYLELFKKGLQVLRETSPSRRSVTEYTYEREAPYGRDDSYGQYDERRVSSNYRGRGRGRASYSSTNTRGGKYYTNQRNSSRDEHPDVHGLELRKG</sequence>
<feature type="region of interest" description="Disordered" evidence="1">
    <location>
        <begin position="116"/>
        <end position="445"/>
    </location>
</feature>
<feature type="compositionally biased region" description="Polar residues" evidence="1">
    <location>
        <begin position="317"/>
        <end position="337"/>
    </location>
</feature>
<feature type="region of interest" description="Disordered" evidence="1">
    <location>
        <begin position="28"/>
        <end position="103"/>
    </location>
</feature>
<reference evidence="2 3" key="1">
    <citation type="submission" date="2017-03" db="EMBL/GenBank/DDBJ databases">
        <title>Genomes of endolithic fungi from Antarctica.</title>
        <authorList>
            <person name="Coleine C."/>
            <person name="Masonjones S."/>
            <person name="Stajich J.E."/>
        </authorList>
    </citation>
    <scope>NUCLEOTIDE SEQUENCE [LARGE SCALE GENOMIC DNA]</scope>
    <source>
        <strain evidence="2 3">CCFEE 5187</strain>
    </source>
</reference>
<feature type="compositionally biased region" description="Polar residues" evidence="1">
    <location>
        <begin position="373"/>
        <end position="386"/>
    </location>
</feature>
<dbReference type="Proteomes" id="UP000308768">
    <property type="component" value="Unassembled WGS sequence"/>
</dbReference>
<feature type="compositionally biased region" description="Acidic residues" evidence="1">
    <location>
        <begin position="45"/>
        <end position="63"/>
    </location>
</feature>
<feature type="compositionally biased region" description="Basic and acidic residues" evidence="1">
    <location>
        <begin position="124"/>
        <end position="158"/>
    </location>
</feature>
<dbReference type="AlphaFoldDB" id="A0A4V5NH55"/>
<organism evidence="2 3">
    <name type="scientific">Cryomyces minteri</name>
    <dbReference type="NCBI Taxonomy" id="331657"/>
    <lineage>
        <taxon>Eukaryota</taxon>
        <taxon>Fungi</taxon>
        <taxon>Dikarya</taxon>
        <taxon>Ascomycota</taxon>
        <taxon>Pezizomycotina</taxon>
        <taxon>Dothideomycetes</taxon>
        <taxon>Dothideomycetes incertae sedis</taxon>
        <taxon>Cryomyces</taxon>
    </lineage>
</organism>
<feature type="non-terminal residue" evidence="2">
    <location>
        <position position="649"/>
    </location>
</feature>
<evidence type="ECO:0000256" key="1">
    <source>
        <dbReference type="SAM" id="MobiDB-lite"/>
    </source>
</evidence>
<dbReference type="EMBL" id="NAJN01000179">
    <property type="protein sequence ID" value="TKA77639.1"/>
    <property type="molecule type" value="Genomic_DNA"/>
</dbReference>
<feature type="compositionally biased region" description="Basic and acidic residues" evidence="1">
    <location>
        <begin position="338"/>
        <end position="353"/>
    </location>
</feature>
<feature type="compositionally biased region" description="Polar residues" evidence="1">
    <location>
        <begin position="619"/>
        <end position="632"/>
    </location>
</feature>
<proteinExistence type="predicted"/>
<feature type="compositionally biased region" description="Low complexity" evidence="1">
    <location>
        <begin position="167"/>
        <end position="178"/>
    </location>
</feature>
<feature type="region of interest" description="Disordered" evidence="1">
    <location>
        <begin position="570"/>
        <end position="649"/>
    </location>
</feature>
<feature type="compositionally biased region" description="Polar residues" evidence="1">
    <location>
        <begin position="68"/>
        <end position="96"/>
    </location>
</feature>
<keyword evidence="3" id="KW-1185">Reference proteome</keyword>
<name>A0A4V5NH55_9PEZI</name>
<feature type="compositionally biased region" description="Polar residues" evidence="1">
    <location>
        <begin position="295"/>
        <end position="306"/>
    </location>
</feature>
<protein>
    <submittedName>
        <fullName evidence="2">Uncharacterized protein</fullName>
    </submittedName>
</protein>
<accession>A0A4V5NH55</accession>
<comment type="caution">
    <text evidence="2">The sequence shown here is derived from an EMBL/GenBank/DDBJ whole genome shotgun (WGS) entry which is preliminary data.</text>
</comment>
<feature type="compositionally biased region" description="Basic and acidic residues" evidence="1">
    <location>
        <begin position="633"/>
        <end position="649"/>
    </location>
</feature>
<gene>
    <name evidence="2" type="ORF">B0A49_04203</name>
</gene>
<feature type="compositionally biased region" description="Polar residues" evidence="1">
    <location>
        <begin position="570"/>
        <end position="579"/>
    </location>
</feature>
<feature type="compositionally biased region" description="Low complexity" evidence="1">
    <location>
        <begin position="603"/>
        <end position="618"/>
    </location>
</feature>
<feature type="compositionally biased region" description="Basic and acidic residues" evidence="1">
    <location>
        <begin position="581"/>
        <end position="602"/>
    </location>
</feature>
<evidence type="ECO:0000313" key="2">
    <source>
        <dbReference type="EMBL" id="TKA77639.1"/>
    </source>
</evidence>
<evidence type="ECO:0000313" key="3">
    <source>
        <dbReference type="Proteomes" id="UP000308768"/>
    </source>
</evidence>
<dbReference type="OrthoDB" id="3946793at2759"/>